<comment type="caution">
    <text evidence="1">The sequence shown here is derived from an EMBL/GenBank/DDBJ whole genome shotgun (WGS) entry which is preliminary data.</text>
</comment>
<proteinExistence type="predicted"/>
<sequence>MQQTIAGWHSEVTFHEAGAKTRATALLRLPDGTELRAHGHASKHPNDPVQTRVGEELAAARALNDLARQLLARASEHIESATHSPAHPAL</sequence>
<dbReference type="InterPro" id="IPR038070">
    <property type="entry name" value="Rv2632c-like_sf"/>
</dbReference>
<organism evidence="1 2">
    <name type="scientific">Actinocrinis puniceicyclus</name>
    <dbReference type="NCBI Taxonomy" id="977794"/>
    <lineage>
        <taxon>Bacteria</taxon>
        <taxon>Bacillati</taxon>
        <taxon>Actinomycetota</taxon>
        <taxon>Actinomycetes</taxon>
        <taxon>Catenulisporales</taxon>
        <taxon>Actinospicaceae</taxon>
        <taxon>Actinocrinis</taxon>
    </lineage>
</organism>
<protein>
    <submittedName>
        <fullName evidence="1">DUF1876 domain-containing protein</fullName>
    </submittedName>
</protein>
<dbReference type="SUPFAM" id="SSF143212">
    <property type="entry name" value="Rv2632c-like"/>
    <property type="match status" value="1"/>
</dbReference>
<dbReference type="EMBL" id="JAGSXH010000125">
    <property type="protein sequence ID" value="MBS2966159.1"/>
    <property type="molecule type" value="Genomic_DNA"/>
</dbReference>
<dbReference type="AlphaFoldDB" id="A0A8J8BGV4"/>
<dbReference type="RefSeq" id="WP_211470959.1">
    <property type="nucleotide sequence ID" value="NZ_JAGSXH010000125.1"/>
</dbReference>
<evidence type="ECO:0000313" key="2">
    <source>
        <dbReference type="Proteomes" id="UP000677913"/>
    </source>
</evidence>
<name>A0A8J8BGV4_9ACTN</name>
<reference evidence="1" key="1">
    <citation type="submission" date="2021-04" db="EMBL/GenBank/DDBJ databases">
        <title>Genome based classification of Actinospica acidithermotolerans sp. nov., an actinobacterium isolated from an Indonesian hot spring.</title>
        <authorList>
            <person name="Kusuma A.B."/>
            <person name="Putra K.E."/>
            <person name="Nafisah S."/>
            <person name="Loh J."/>
            <person name="Nouioui I."/>
            <person name="Goodfellow M."/>
        </authorList>
    </citation>
    <scope>NUCLEOTIDE SEQUENCE</scope>
    <source>
        <strain evidence="1">DSM 45618</strain>
    </source>
</reference>
<accession>A0A8J8BGV4</accession>
<evidence type="ECO:0000313" key="1">
    <source>
        <dbReference type="EMBL" id="MBS2966159.1"/>
    </source>
</evidence>
<dbReference type="Proteomes" id="UP000677913">
    <property type="component" value="Unassembled WGS sequence"/>
</dbReference>
<gene>
    <name evidence="1" type="ORF">KGA66_24145</name>
</gene>
<dbReference type="Pfam" id="PF08962">
    <property type="entry name" value="Rv2632c-like"/>
    <property type="match status" value="1"/>
</dbReference>
<dbReference type="Gene3D" id="3.30.160.240">
    <property type="entry name" value="Rv1738"/>
    <property type="match status" value="1"/>
</dbReference>
<keyword evidence="2" id="KW-1185">Reference proteome</keyword>
<dbReference type="InterPro" id="IPR015057">
    <property type="entry name" value="Rv2632c-like"/>
</dbReference>